<dbReference type="PANTHER" id="PTHR12136:SF41">
    <property type="entry name" value="PLECKSTRIN HOMOLOGY (PH) AND LIPID-BINDING START DOMAINS-CONTAINING PROTEIN"/>
    <property type="match status" value="1"/>
</dbReference>
<evidence type="ECO:0000259" key="5">
    <source>
        <dbReference type="PROSITE" id="PS50848"/>
    </source>
</evidence>
<feature type="compositionally biased region" description="Low complexity" evidence="3">
    <location>
        <begin position="200"/>
        <end position="214"/>
    </location>
</feature>
<dbReference type="GO" id="GO:0005783">
    <property type="term" value="C:endoplasmic reticulum"/>
    <property type="evidence" value="ECO:0007669"/>
    <property type="project" value="UniProtKB-SubCell"/>
</dbReference>
<dbReference type="Pfam" id="PF01852">
    <property type="entry name" value="START"/>
    <property type="match status" value="1"/>
</dbReference>
<feature type="region of interest" description="Disordered" evidence="3">
    <location>
        <begin position="152"/>
        <end position="176"/>
    </location>
</feature>
<sequence length="789" mass="85064">MPGSARTPARGSGKHSRSKSGVPSEESPVITGWIARESNVVDKLLNKRYASLYPTVFMTYRRDTDDSPSKVWPIASDTTVSDVKGQKYHLRHRGTSTLMAVARGKYDEVEMFGFTVVWQSYAAGGDVLKLAFDTQAQAEEWRAAFADAISRQTARKPSRTDSSLSDASSLAAEAPGQQVLEARQAEAFQTPRGGEEDGQAKAAPRAAAREASASAPRSRAWASVLHVNGIAVYVEEQDADGEGGAIMVSAIVRAPTSDVFQNLVQLRKTEGLGVLMGARVVEKVDSNTQVITQRWKAAGALGGFCAPREVVLLRTWRRDPEDGTYIVLYQSVEHRAVPRARGGGWYAPVRVEVQAAGFTISPLMSKYVRLSGGEESQESLVTLVLKADMGGLVSERSMFSKMGGPLGAAAMRAVLEPVVTSVVILRDKVEQDRFVVRPLSMTAGEEQQVEAAAAPAPPGRRLQRTTTMLAYRKVSLAVSQQQAAEEAQAAAAAATPQRAGLPSVAEEGEEQLPSPEAAAAEREAANAWAVCGTCPKQYWSSPGDGGFKLRGPTYLTDRKKVPAQPPMFELVAADLVSLEDHMFDIARYLPSVKHSPAPFLFCVQLMVPCVPPISLVATWAAPMPVFGRTPEQLIGDYEAKLGPAPDYVRAFFTSLAEFVEGEGKEADARRNKRFKLIPNIPQGSWIIRQSVGTTPVLLGQKLTTKYSRGPNYLEVDVDISSSSVAANITNLVAGATKSLTVDLGVLLEGQTSETLPEHLIGTIRLDHVDLKTAAYLDEATGRILKPGEM</sequence>
<dbReference type="PANTHER" id="PTHR12136">
    <property type="entry name" value="ENHANCED DISEASE RESISTANCE-RELATED"/>
    <property type="match status" value="1"/>
</dbReference>
<dbReference type="Proteomes" id="UP000239899">
    <property type="component" value="Unassembled WGS sequence"/>
</dbReference>
<dbReference type="EMBL" id="LHPG02000011">
    <property type="protein sequence ID" value="PRW45370.1"/>
    <property type="molecule type" value="Genomic_DNA"/>
</dbReference>
<dbReference type="SUPFAM" id="SSF50729">
    <property type="entry name" value="PH domain-like"/>
    <property type="match status" value="1"/>
</dbReference>
<comment type="subcellular location">
    <subcellularLocation>
        <location evidence="1">Endoplasmic reticulum</location>
    </subcellularLocation>
</comment>
<dbReference type="InterPro" id="IPR023393">
    <property type="entry name" value="START-like_dom_sf"/>
</dbReference>
<evidence type="ECO:0000313" key="6">
    <source>
        <dbReference type="EMBL" id="PRW45370.1"/>
    </source>
</evidence>
<keyword evidence="7" id="KW-1185">Reference proteome</keyword>
<comment type="caution">
    <text evidence="6">The sequence shown here is derived from an EMBL/GenBank/DDBJ whole genome shotgun (WGS) entry which is preliminary data.</text>
</comment>
<dbReference type="Pfam" id="PF07059">
    <property type="entry name" value="EDR2_C"/>
    <property type="match status" value="1"/>
</dbReference>
<dbReference type="GO" id="GO:0008289">
    <property type="term" value="F:lipid binding"/>
    <property type="evidence" value="ECO:0007669"/>
    <property type="project" value="InterPro"/>
</dbReference>
<proteinExistence type="predicted"/>
<dbReference type="InterPro" id="IPR001849">
    <property type="entry name" value="PH_domain"/>
</dbReference>
<feature type="domain" description="PH" evidence="4">
    <location>
        <begin position="27"/>
        <end position="150"/>
    </location>
</feature>
<keyword evidence="2" id="KW-0256">Endoplasmic reticulum</keyword>
<feature type="compositionally biased region" description="Low complexity" evidence="3">
    <location>
        <begin position="161"/>
        <end position="172"/>
    </location>
</feature>
<feature type="region of interest" description="Disordered" evidence="3">
    <location>
        <begin position="1"/>
        <end position="27"/>
    </location>
</feature>
<dbReference type="SMART" id="SM00233">
    <property type="entry name" value="PH"/>
    <property type="match status" value="1"/>
</dbReference>
<protein>
    <submittedName>
        <fullName evidence="6">ENHANCED DISEASE RESISTANCE 2</fullName>
    </submittedName>
</protein>
<evidence type="ECO:0000256" key="1">
    <source>
        <dbReference type="ARBA" id="ARBA00004240"/>
    </source>
</evidence>
<dbReference type="InterPro" id="IPR011993">
    <property type="entry name" value="PH-like_dom_sf"/>
</dbReference>
<dbReference type="Gene3D" id="2.30.29.30">
    <property type="entry name" value="Pleckstrin-homology domain (PH domain)/Phosphotyrosine-binding domain (PTB)"/>
    <property type="match status" value="1"/>
</dbReference>
<dbReference type="InterPro" id="IPR009769">
    <property type="entry name" value="EDR2_C"/>
</dbReference>
<dbReference type="CDD" id="cd00177">
    <property type="entry name" value="START"/>
    <property type="match status" value="1"/>
</dbReference>
<organism evidence="6 7">
    <name type="scientific">Chlorella sorokiniana</name>
    <name type="common">Freshwater green alga</name>
    <dbReference type="NCBI Taxonomy" id="3076"/>
    <lineage>
        <taxon>Eukaryota</taxon>
        <taxon>Viridiplantae</taxon>
        <taxon>Chlorophyta</taxon>
        <taxon>core chlorophytes</taxon>
        <taxon>Trebouxiophyceae</taxon>
        <taxon>Chlorellales</taxon>
        <taxon>Chlorellaceae</taxon>
        <taxon>Chlorella clade</taxon>
        <taxon>Chlorella</taxon>
    </lineage>
</organism>
<evidence type="ECO:0000256" key="3">
    <source>
        <dbReference type="SAM" id="MobiDB-lite"/>
    </source>
</evidence>
<feature type="domain" description="START" evidence="5">
    <location>
        <begin position="221"/>
        <end position="423"/>
    </location>
</feature>
<dbReference type="PROSITE" id="PS50848">
    <property type="entry name" value="START"/>
    <property type="match status" value="1"/>
</dbReference>
<dbReference type="InterPro" id="IPR045096">
    <property type="entry name" value="EDR2-like"/>
</dbReference>
<reference evidence="6 7" key="1">
    <citation type="journal article" date="2018" name="Plant J.">
        <title>Genome sequences of Chlorella sorokiniana UTEX 1602 and Micractinium conductrix SAG 241.80: implications to maltose excretion by a green alga.</title>
        <authorList>
            <person name="Arriola M.B."/>
            <person name="Velmurugan N."/>
            <person name="Zhang Y."/>
            <person name="Plunkett M.H."/>
            <person name="Hondzo H."/>
            <person name="Barney B.M."/>
        </authorList>
    </citation>
    <scope>NUCLEOTIDE SEQUENCE [LARGE SCALE GENOMIC DNA]</scope>
    <source>
        <strain evidence="7">UTEX 1602</strain>
    </source>
</reference>
<name>A0A2P6TM05_CHLSO</name>
<feature type="region of interest" description="Disordered" evidence="3">
    <location>
        <begin position="189"/>
        <end position="214"/>
    </location>
</feature>
<dbReference type="InterPro" id="IPR002913">
    <property type="entry name" value="START_lipid-bd_dom"/>
</dbReference>
<dbReference type="AlphaFoldDB" id="A0A2P6TM05"/>
<gene>
    <name evidence="6" type="ORF">C2E21_6064</name>
</gene>
<evidence type="ECO:0000256" key="2">
    <source>
        <dbReference type="ARBA" id="ARBA00022824"/>
    </source>
</evidence>
<evidence type="ECO:0000313" key="7">
    <source>
        <dbReference type="Proteomes" id="UP000239899"/>
    </source>
</evidence>
<accession>A0A2P6TM05</accession>
<dbReference type="Gene3D" id="3.30.530.20">
    <property type="match status" value="1"/>
</dbReference>
<feature type="region of interest" description="Disordered" evidence="3">
    <location>
        <begin position="489"/>
        <end position="517"/>
    </location>
</feature>
<dbReference type="PROSITE" id="PS50003">
    <property type="entry name" value="PH_DOMAIN"/>
    <property type="match status" value="1"/>
</dbReference>
<dbReference type="OrthoDB" id="9970435at2759"/>
<dbReference type="SUPFAM" id="SSF55961">
    <property type="entry name" value="Bet v1-like"/>
    <property type="match status" value="1"/>
</dbReference>
<evidence type="ECO:0000259" key="4">
    <source>
        <dbReference type="PROSITE" id="PS50003"/>
    </source>
</evidence>